<dbReference type="SMR" id="A0A3B6EGD9"/>
<organism evidence="1">
    <name type="scientific">Triticum aestivum</name>
    <name type="common">Wheat</name>
    <dbReference type="NCBI Taxonomy" id="4565"/>
    <lineage>
        <taxon>Eukaryota</taxon>
        <taxon>Viridiplantae</taxon>
        <taxon>Streptophyta</taxon>
        <taxon>Embryophyta</taxon>
        <taxon>Tracheophyta</taxon>
        <taxon>Spermatophyta</taxon>
        <taxon>Magnoliopsida</taxon>
        <taxon>Liliopsida</taxon>
        <taxon>Poales</taxon>
        <taxon>Poaceae</taxon>
        <taxon>BOP clade</taxon>
        <taxon>Pooideae</taxon>
        <taxon>Triticodae</taxon>
        <taxon>Triticeae</taxon>
        <taxon>Triticinae</taxon>
        <taxon>Triticum</taxon>
    </lineage>
</organism>
<dbReference type="Gramene" id="TraesSYM3A03G01397790.1">
    <property type="protein sequence ID" value="TraesSYM3A03G01397790.1"/>
    <property type="gene ID" value="TraesSYM3A03G01397790"/>
</dbReference>
<dbReference type="Gramene" id="TraesLDM3A03G01377330.1">
    <property type="protein sequence ID" value="TraesLDM3A03G01377330.1"/>
    <property type="gene ID" value="TraesLDM3A03G01377330"/>
</dbReference>
<evidence type="ECO:0000313" key="2">
    <source>
        <dbReference type="Proteomes" id="UP000019116"/>
    </source>
</evidence>
<protein>
    <submittedName>
        <fullName evidence="1">Uncharacterized protein</fullName>
    </submittedName>
</protein>
<dbReference type="Gramene" id="TraesCS3A02G178500.1">
    <property type="protein sequence ID" value="TraesCS3A02G178500.1"/>
    <property type="gene ID" value="TraesCS3A02G178500"/>
</dbReference>
<dbReference type="Gramene" id="TraesJUL3A03G01387990.1">
    <property type="protein sequence ID" value="TraesJUL3A03G01387990.1"/>
    <property type="gene ID" value="TraesJUL3A03G01387990"/>
</dbReference>
<keyword evidence="2" id="KW-1185">Reference proteome</keyword>
<dbReference type="Gramene" id="TraesWEE_scaffold_046554_01G000100.1">
    <property type="protein sequence ID" value="TraesWEE_scaffold_046554_01G000100.1"/>
    <property type="gene ID" value="TraesWEE_scaffold_046554_01G000100"/>
</dbReference>
<dbReference type="Gramene" id="TraesCAD_scaffold_016589_01G000200.1">
    <property type="protein sequence ID" value="TraesCAD_scaffold_016589_01G000200.1"/>
    <property type="gene ID" value="TraesCAD_scaffold_016589_01G000200"/>
</dbReference>
<dbReference type="STRING" id="4565.A0A3B6EGD9"/>
<dbReference type="Proteomes" id="UP000019116">
    <property type="component" value="Chromosome 3A"/>
</dbReference>
<dbReference type="Gramene" id="TraesPARA_EIv1.0_0811030.1">
    <property type="protein sequence ID" value="TraesPARA_EIv1.0_0811030.1.CDS"/>
    <property type="gene ID" value="TraesPARA_EIv1.0_0811030"/>
</dbReference>
<reference evidence="1" key="1">
    <citation type="submission" date="2018-08" db="EMBL/GenBank/DDBJ databases">
        <authorList>
            <person name="Rossello M."/>
        </authorList>
    </citation>
    <scope>NUCLEOTIDE SEQUENCE [LARGE SCALE GENOMIC DNA]</scope>
    <source>
        <strain evidence="1">cv. Chinese Spring</strain>
    </source>
</reference>
<dbReference type="OMA" id="AEFNEHM"/>
<dbReference type="Gramene" id="TraesMAC3A03G01374280.1">
    <property type="protein sequence ID" value="TraesMAC3A03G01374280.1"/>
    <property type="gene ID" value="TraesMAC3A03G01374280"/>
</dbReference>
<dbReference type="Gramene" id="TraesJAG3A03G01385150.1">
    <property type="protein sequence ID" value="TraesJAG3A03G01385150.1"/>
    <property type="gene ID" value="TraesJAG3A03G01385150"/>
</dbReference>
<dbReference type="Gramene" id="TraesROB_scaffold_020976_01G000100.1">
    <property type="protein sequence ID" value="TraesROB_scaffold_020976_01G000100.1"/>
    <property type="gene ID" value="TraesROB_scaffold_020976_01G000100"/>
</dbReference>
<dbReference type="Gramene" id="TraesSTA3A03G01367190.1">
    <property type="protein sequence ID" value="TraesSTA3A03G01367190.1"/>
    <property type="gene ID" value="TraesSTA3A03G01367190"/>
</dbReference>
<accession>A0A3B6EGD9</accession>
<dbReference type="EnsemblPlants" id="TraesCS3A02G178500.1">
    <property type="protein sequence ID" value="TraesCS3A02G178500.1"/>
    <property type="gene ID" value="TraesCS3A02G178500"/>
</dbReference>
<dbReference type="AlphaFoldDB" id="A0A3B6EGD9"/>
<dbReference type="OrthoDB" id="1684714at2759"/>
<dbReference type="Gramene" id="TraesLAC3A03G01319920.1">
    <property type="protein sequence ID" value="TraesLAC3A03G01319920.1"/>
    <property type="gene ID" value="TraesLAC3A03G01319920"/>
</dbReference>
<dbReference type="Gramene" id="TraesCLE_scaffold_013738_01G000200.1">
    <property type="protein sequence ID" value="TraesCLE_scaffold_013738_01G000200.1"/>
    <property type="gene ID" value="TraesCLE_scaffold_013738_01G000200"/>
</dbReference>
<evidence type="ECO:0000313" key="1">
    <source>
        <dbReference type="EnsemblPlants" id="TraesCS3A02G178500.1"/>
    </source>
</evidence>
<sequence>MEFELGKVHEEVVREEVLLVGEQMMYDVGGDEGVISLMASWTRSAPSFLPLSYFRVVGLDVLGDLSGYIYRLRLVSPGCISYKISSHHHDKVSSTEYVNLEKTPYEGLLTTKVLPAIKMVEAEFNEHMVKKGINGFTNVDYKSKGLSNEALSRRYKCCPLVPKGKVKEGACVVLLQLATRIVVSNLHKNAKKSFSETIKDMYLHYNERSGLLLCGFQT</sequence>
<dbReference type="Gramene" id="TraesCS3A03G0424400.1">
    <property type="protein sequence ID" value="TraesCS3A03G0424400.1.CDS"/>
    <property type="gene ID" value="TraesCS3A03G0424400"/>
</dbReference>
<dbReference type="Gramene" id="TraesNOR3A03G01396360.1">
    <property type="protein sequence ID" value="TraesNOR3A03G01396360.1"/>
    <property type="gene ID" value="TraesNOR3A03G01396360"/>
</dbReference>
<name>A0A3B6EGD9_WHEAT</name>
<dbReference type="Gramene" id="TraesRN3A0100431900.1">
    <property type="protein sequence ID" value="TraesRN3A0100431900.1"/>
    <property type="gene ID" value="TraesRN3A0100431900"/>
</dbReference>
<proteinExistence type="predicted"/>
<dbReference type="Gramene" id="TraesARI3A03G01396140.1">
    <property type="protein sequence ID" value="TraesARI3A03G01396140.1"/>
    <property type="gene ID" value="TraesARI3A03G01396140"/>
</dbReference>
<reference evidence="1" key="2">
    <citation type="submission" date="2018-10" db="UniProtKB">
        <authorList>
            <consortium name="EnsemblPlants"/>
        </authorList>
    </citation>
    <scope>IDENTIFICATION</scope>
</reference>